<feature type="compositionally biased region" description="Basic and acidic residues" evidence="1">
    <location>
        <begin position="208"/>
        <end position="228"/>
    </location>
</feature>
<feature type="region of interest" description="Disordered" evidence="1">
    <location>
        <begin position="138"/>
        <end position="364"/>
    </location>
</feature>
<proteinExistence type="predicted"/>
<keyword evidence="3" id="KW-1185">Reference proteome</keyword>
<comment type="caution">
    <text evidence="2">The sequence shown here is derived from an EMBL/GenBank/DDBJ whole genome shotgun (WGS) entry which is preliminary data.</text>
</comment>
<gene>
    <name evidence="2" type="ORF">B0T16DRAFT_415106</name>
</gene>
<dbReference type="AlphaFoldDB" id="A0AA39XZ75"/>
<sequence length="417" mass="44976">MGLRLYQAPVESDIQSKPAAEKTSAQARSSIRRGGVYRSSSLTPSQALARDRRRRLAVAAAAASSGQPFHPSVFYGDRSRSPQPDAPTPGEPSASTDGNASSTAPDNGRRALRNMAARLGVLDDQIIAVFADRWAHLHTETNPNPSRDDDDNDTSPLSIMAVEPDFLPRRRVPSVTEPYATSSIRSTQAPGHPSRSSTQAPRSYARRRYADGLRDVSRPPAPRARDQPRAVFSRPGDDFTYGTYGNRMSASFDGLGDRNRSLSPEGDNVWDTLLTTLTPDPQPPSVGSSFASASASAAASQAPATLSSRTSFAGPDTAEESFDPPCESGCENSDTEGDEDDEMEQNPLTRFPTGLRSSRRSYADVTRNVDDSPLEMLGGIGGMQRIVSNLARREDIPDEWWAEAGLSRTLSREASSS</sequence>
<protein>
    <submittedName>
        <fullName evidence="2">Uncharacterized protein</fullName>
    </submittedName>
</protein>
<evidence type="ECO:0000313" key="3">
    <source>
        <dbReference type="Proteomes" id="UP001174936"/>
    </source>
</evidence>
<feature type="region of interest" description="Disordered" evidence="1">
    <location>
        <begin position="1"/>
        <end position="108"/>
    </location>
</feature>
<dbReference type="EMBL" id="JAULSV010000005">
    <property type="protein sequence ID" value="KAK0643022.1"/>
    <property type="molecule type" value="Genomic_DNA"/>
</dbReference>
<accession>A0AA39XZ75</accession>
<evidence type="ECO:0000313" key="2">
    <source>
        <dbReference type="EMBL" id="KAK0643022.1"/>
    </source>
</evidence>
<feature type="compositionally biased region" description="Polar residues" evidence="1">
    <location>
        <begin position="179"/>
        <end position="201"/>
    </location>
</feature>
<feature type="compositionally biased region" description="Acidic residues" evidence="1">
    <location>
        <begin position="333"/>
        <end position="344"/>
    </location>
</feature>
<dbReference type="Proteomes" id="UP001174936">
    <property type="component" value="Unassembled WGS sequence"/>
</dbReference>
<reference evidence="2" key="1">
    <citation type="submission" date="2023-06" db="EMBL/GenBank/DDBJ databases">
        <title>Genome-scale phylogeny and comparative genomics of the fungal order Sordariales.</title>
        <authorList>
            <consortium name="Lawrence Berkeley National Laboratory"/>
            <person name="Hensen N."/>
            <person name="Bonometti L."/>
            <person name="Westerberg I."/>
            <person name="Brannstrom I.O."/>
            <person name="Guillou S."/>
            <person name="Cros-Aarteil S."/>
            <person name="Calhoun S."/>
            <person name="Haridas S."/>
            <person name="Kuo A."/>
            <person name="Mondo S."/>
            <person name="Pangilinan J."/>
            <person name="Riley R."/>
            <person name="Labutti K."/>
            <person name="Andreopoulos B."/>
            <person name="Lipzen A."/>
            <person name="Chen C."/>
            <person name="Yanf M."/>
            <person name="Daum C."/>
            <person name="Ng V."/>
            <person name="Clum A."/>
            <person name="Steindorff A."/>
            <person name="Ohm R."/>
            <person name="Martin F."/>
            <person name="Silar P."/>
            <person name="Natvig D."/>
            <person name="Lalanne C."/>
            <person name="Gautier V."/>
            <person name="Ament-Velasquez S.L."/>
            <person name="Kruys A."/>
            <person name="Hutchinson M.I."/>
            <person name="Powell A.J."/>
            <person name="Barry K."/>
            <person name="Miller A.N."/>
            <person name="Grigoriev I.V."/>
            <person name="Debuchy R."/>
            <person name="Gladieux P."/>
            <person name="Thoren M.H."/>
            <person name="Johannesson H."/>
        </authorList>
    </citation>
    <scope>NUCLEOTIDE SEQUENCE</scope>
    <source>
        <strain evidence="2">SMH2532-1</strain>
    </source>
</reference>
<feature type="compositionally biased region" description="Low complexity" evidence="1">
    <location>
        <begin position="288"/>
        <end position="308"/>
    </location>
</feature>
<evidence type="ECO:0000256" key="1">
    <source>
        <dbReference type="SAM" id="MobiDB-lite"/>
    </source>
</evidence>
<organism evidence="2 3">
    <name type="scientific">Cercophora newfieldiana</name>
    <dbReference type="NCBI Taxonomy" id="92897"/>
    <lineage>
        <taxon>Eukaryota</taxon>
        <taxon>Fungi</taxon>
        <taxon>Dikarya</taxon>
        <taxon>Ascomycota</taxon>
        <taxon>Pezizomycotina</taxon>
        <taxon>Sordariomycetes</taxon>
        <taxon>Sordariomycetidae</taxon>
        <taxon>Sordariales</taxon>
        <taxon>Lasiosphaeriaceae</taxon>
        <taxon>Cercophora</taxon>
    </lineage>
</organism>
<feature type="compositionally biased region" description="Polar residues" evidence="1">
    <location>
        <begin position="93"/>
        <end position="105"/>
    </location>
</feature>
<name>A0AA39XZ75_9PEZI</name>